<reference evidence="2" key="1">
    <citation type="submission" date="2022-03" db="EMBL/GenBank/DDBJ databases">
        <title>De novo assembled genomes of Belliella spp. (Cyclobacteriaceae) strains.</title>
        <authorList>
            <person name="Szabo A."/>
            <person name="Korponai K."/>
            <person name="Felfoldi T."/>
        </authorList>
    </citation>
    <scope>NUCLEOTIDE SEQUENCE</scope>
    <source>
        <strain evidence="2">DSM 107340</strain>
    </source>
</reference>
<feature type="transmembrane region" description="Helical" evidence="1">
    <location>
        <begin position="12"/>
        <end position="35"/>
    </location>
</feature>
<evidence type="ECO:0000313" key="2">
    <source>
        <dbReference type="EMBL" id="MCH7398907.1"/>
    </source>
</evidence>
<keyword evidence="1" id="KW-0812">Transmembrane</keyword>
<evidence type="ECO:0000256" key="1">
    <source>
        <dbReference type="SAM" id="Phobius"/>
    </source>
</evidence>
<dbReference type="EMBL" id="JAKZGS010000010">
    <property type="protein sequence ID" value="MCH7398907.1"/>
    <property type="molecule type" value="Genomic_DNA"/>
</dbReference>
<proteinExistence type="predicted"/>
<accession>A0ABS9UQJ4</accession>
<keyword evidence="1" id="KW-0472">Membrane</keyword>
<keyword evidence="1" id="KW-1133">Transmembrane helix</keyword>
<dbReference type="Proteomes" id="UP001165488">
    <property type="component" value="Unassembled WGS sequence"/>
</dbReference>
<sequence>MIELKKKIRLLRVFYSSFALFSLVITLTCVVIAFYSGGKSFALLTWLKLGVSGLIYFFQNDEMRHEYYYYKNLGLGKKSLWIGSLVFDFFLFLILMILTFQIA</sequence>
<name>A0ABS9UQJ4_9BACT</name>
<evidence type="ECO:0000313" key="3">
    <source>
        <dbReference type="Proteomes" id="UP001165488"/>
    </source>
</evidence>
<feature type="transmembrane region" description="Helical" evidence="1">
    <location>
        <begin position="79"/>
        <end position="102"/>
    </location>
</feature>
<keyword evidence="3" id="KW-1185">Reference proteome</keyword>
<dbReference type="RefSeq" id="WP_241275405.1">
    <property type="nucleotide sequence ID" value="NZ_JAKZGS010000010.1"/>
</dbReference>
<organism evidence="2 3">
    <name type="scientific">Belliella calami</name>
    <dbReference type="NCBI Taxonomy" id="2923436"/>
    <lineage>
        <taxon>Bacteria</taxon>
        <taxon>Pseudomonadati</taxon>
        <taxon>Bacteroidota</taxon>
        <taxon>Cytophagia</taxon>
        <taxon>Cytophagales</taxon>
        <taxon>Cyclobacteriaceae</taxon>
        <taxon>Belliella</taxon>
    </lineage>
</organism>
<gene>
    <name evidence="2" type="ORF">MM236_12955</name>
</gene>
<protein>
    <submittedName>
        <fullName evidence="2">Uncharacterized protein</fullName>
    </submittedName>
</protein>
<feature type="transmembrane region" description="Helical" evidence="1">
    <location>
        <begin position="41"/>
        <end position="58"/>
    </location>
</feature>
<comment type="caution">
    <text evidence="2">The sequence shown here is derived from an EMBL/GenBank/DDBJ whole genome shotgun (WGS) entry which is preliminary data.</text>
</comment>